<proteinExistence type="predicted"/>
<dbReference type="EMBL" id="ASPP01008193">
    <property type="protein sequence ID" value="ETO25933.1"/>
    <property type="molecule type" value="Genomic_DNA"/>
</dbReference>
<organism evidence="1 2">
    <name type="scientific">Reticulomyxa filosa</name>
    <dbReference type="NCBI Taxonomy" id="46433"/>
    <lineage>
        <taxon>Eukaryota</taxon>
        <taxon>Sar</taxon>
        <taxon>Rhizaria</taxon>
        <taxon>Retaria</taxon>
        <taxon>Foraminifera</taxon>
        <taxon>Monothalamids</taxon>
        <taxon>Reticulomyxidae</taxon>
        <taxon>Reticulomyxa</taxon>
    </lineage>
</organism>
<reference evidence="1 2" key="1">
    <citation type="journal article" date="2013" name="Curr. Biol.">
        <title>The Genome of the Foraminiferan Reticulomyxa filosa.</title>
        <authorList>
            <person name="Glockner G."/>
            <person name="Hulsmann N."/>
            <person name="Schleicher M."/>
            <person name="Noegel A.A."/>
            <person name="Eichinger L."/>
            <person name="Gallinger C."/>
            <person name="Pawlowski J."/>
            <person name="Sierra R."/>
            <person name="Euteneuer U."/>
            <person name="Pillet L."/>
            <person name="Moustafa A."/>
            <person name="Platzer M."/>
            <person name="Groth M."/>
            <person name="Szafranski K."/>
            <person name="Schliwa M."/>
        </authorList>
    </citation>
    <scope>NUCLEOTIDE SEQUENCE [LARGE SCALE GENOMIC DNA]</scope>
</reference>
<comment type="caution">
    <text evidence="1">The sequence shown here is derived from an EMBL/GenBank/DDBJ whole genome shotgun (WGS) entry which is preliminary data.</text>
</comment>
<gene>
    <name evidence="1" type="ORF">RFI_11203</name>
</gene>
<evidence type="ECO:0000313" key="2">
    <source>
        <dbReference type="Proteomes" id="UP000023152"/>
    </source>
</evidence>
<keyword evidence="2" id="KW-1185">Reference proteome</keyword>
<sequence>MVIVFKAISIMQITDNENLTQRNDQRDTHKLWLNYSQYKILFWLIVEIYSFFKNYLNKILHFIFQLQKRIFFKLLQYIKTVLAECFVSKKKYIHFHDWQQANSRKKKIFYGRLNVSNSQKYICNRNILNEIPTIKNALHKSKALNKKNALTISY</sequence>
<name>X6NJ60_RETFI</name>
<dbReference type="Proteomes" id="UP000023152">
    <property type="component" value="Unassembled WGS sequence"/>
</dbReference>
<protein>
    <submittedName>
        <fullName evidence="1">Uncharacterized protein</fullName>
    </submittedName>
</protein>
<evidence type="ECO:0000313" key="1">
    <source>
        <dbReference type="EMBL" id="ETO25933.1"/>
    </source>
</evidence>
<accession>X6NJ60</accession>
<dbReference type="AlphaFoldDB" id="X6NJ60"/>